<dbReference type="STRING" id="29172.A0A0D8Y8G9"/>
<dbReference type="AlphaFoldDB" id="A0A0D8Y8G9"/>
<dbReference type="EMBL" id="KN716168">
    <property type="protein sequence ID" value="KJH52269.1"/>
    <property type="molecule type" value="Genomic_DNA"/>
</dbReference>
<dbReference type="GO" id="GO:0008206">
    <property type="term" value="P:bile acid metabolic process"/>
    <property type="evidence" value="ECO:0007669"/>
    <property type="project" value="TreeGrafter"/>
</dbReference>
<dbReference type="OrthoDB" id="5863171at2759"/>
<dbReference type="GO" id="GO:0008111">
    <property type="term" value="F:alpha-methylacyl-CoA racemase activity"/>
    <property type="evidence" value="ECO:0007669"/>
    <property type="project" value="TreeGrafter"/>
</dbReference>
<dbReference type="Pfam" id="PF02515">
    <property type="entry name" value="CoA_transf_3"/>
    <property type="match status" value="1"/>
</dbReference>
<dbReference type="InterPro" id="IPR023606">
    <property type="entry name" value="CoA-Trfase_III_dom_1_sf"/>
</dbReference>
<evidence type="ECO:0000313" key="3">
    <source>
        <dbReference type="Proteomes" id="UP000053766"/>
    </source>
</evidence>
<dbReference type="GO" id="GO:0005739">
    <property type="term" value="C:mitochondrion"/>
    <property type="evidence" value="ECO:0007669"/>
    <property type="project" value="TreeGrafter"/>
</dbReference>
<reference evidence="3" key="2">
    <citation type="journal article" date="2016" name="Sci. Rep.">
        <title>Dictyocaulus viviparus genome, variome and transcriptome elucidate lungworm biology and support future intervention.</title>
        <authorList>
            <person name="McNulty S.N."/>
            <person name="Strube C."/>
            <person name="Rosa B.A."/>
            <person name="Martin J.C."/>
            <person name="Tyagi R."/>
            <person name="Choi Y.J."/>
            <person name="Wang Q."/>
            <person name="Hallsworth Pepin K."/>
            <person name="Zhang X."/>
            <person name="Ozersky P."/>
            <person name="Wilson R.K."/>
            <person name="Sternberg P.W."/>
            <person name="Gasser R.B."/>
            <person name="Mitreva M."/>
        </authorList>
    </citation>
    <scope>NUCLEOTIDE SEQUENCE [LARGE SCALE GENOMIC DNA]</scope>
    <source>
        <strain evidence="3">HannoverDv2000</strain>
    </source>
</reference>
<dbReference type="InterPro" id="IPR003673">
    <property type="entry name" value="CoA-Trfase_fam_III"/>
</dbReference>
<dbReference type="PANTHER" id="PTHR48228">
    <property type="entry name" value="SUCCINYL-COA--D-CITRAMALATE COA-TRANSFERASE"/>
    <property type="match status" value="1"/>
</dbReference>
<organism evidence="2 3">
    <name type="scientific">Dictyocaulus viviparus</name>
    <name type="common">Bovine lungworm</name>
    <dbReference type="NCBI Taxonomy" id="29172"/>
    <lineage>
        <taxon>Eukaryota</taxon>
        <taxon>Metazoa</taxon>
        <taxon>Ecdysozoa</taxon>
        <taxon>Nematoda</taxon>
        <taxon>Chromadorea</taxon>
        <taxon>Rhabditida</taxon>
        <taxon>Rhabditina</taxon>
        <taxon>Rhabditomorpha</taxon>
        <taxon>Strongyloidea</taxon>
        <taxon>Metastrongylidae</taxon>
        <taxon>Dictyocaulus</taxon>
    </lineage>
</organism>
<protein>
    <submittedName>
        <fullName evidence="2">Uncharacterized protein</fullName>
    </submittedName>
</protein>
<dbReference type="InterPro" id="IPR050509">
    <property type="entry name" value="CoA-transferase_III"/>
</dbReference>
<dbReference type="Proteomes" id="UP000053766">
    <property type="component" value="Unassembled WGS sequence"/>
</dbReference>
<name>A0A0D8Y8G9_DICVI</name>
<dbReference type="SUPFAM" id="SSF89796">
    <property type="entry name" value="CoA-transferase family III (CaiB/BaiF)"/>
    <property type="match status" value="1"/>
</dbReference>
<accession>A0A0D8Y8G9</accession>
<sequence length="156" mass="17950">MSDGLSYLSTFIRTSYDMEHLWTAPYAAFSGDCPIYRTYKTKDDKWVAVGALEPKFNTSLFRVLGMDTTMNDVYTDPAGIAIKMEEIFRTKTRDEWIKSFSGQNACVTPVLELGEAVHFEHNLERNSFIEENKLFYPAPAPKMYSLEEYTKLNSKL</sequence>
<comment type="similarity">
    <text evidence="1">Belongs to the CoA-transferase III family.</text>
</comment>
<evidence type="ECO:0000313" key="2">
    <source>
        <dbReference type="EMBL" id="KJH52269.1"/>
    </source>
</evidence>
<proteinExistence type="inferred from homology"/>
<gene>
    <name evidence="2" type="ORF">DICVIV_01597</name>
</gene>
<dbReference type="InterPro" id="IPR044855">
    <property type="entry name" value="CoA-Trfase_III_dom3_sf"/>
</dbReference>
<dbReference type="Gene3D" id="3.30.1540.10">
    <property type="entry name" value="formyl-coa transferase, domain 3"/>
    <property type="match status" value="1"/>
</dbReference>
<dbReference type="PANTHER" id="PTHR48228:SF5">
    <property type="entry name" value="ALPHA-METHYLACYL-COA RACEMASE"/>
    <property type="match status" value="1"/>
</dbReference>
<keyword evidence="3" id="KW-1185">Reference proteome</keyword>
<reference evidence="2 3" key="1">
    <citation type="submission" date="2013-11" db="EMBL/GenBank/DDBJ databases">
        <title>Draft genome of the bovine lungworm Dictyocaulus viviparus.</title>
        <authorList>
            <person name="Mitreva M."/>
        </authorList>
    </citation>
    <scope>NUCLEOTIDE SEQUENCE [LARGE SCALE GENOMIC DNA]</scope>
    <source>
        <strain evidence="2 3">HannoverDv2000</strain>
    </source>
</reference>
<evidence type="ECO:0000256" key="1">
    <source>
        <dbReference type="ARBA" id="ARBA00008383"/>
    </source>
</evidence>